<feature type="transmembrane region" description="Helical" evidence="6">
    <location>
        <begin position="275"/>
        <end position="296"/>
    </location>
</feature>
<keyword evidence="4 6" id="KW-1133">Transmembrane helix</keyword>
<dbReference type="STRING" id="204669.Acid345_2156"/>
<dbReference type="OrthoDB" id="99893at2"/>
<evidence type="ECO:0000313" key="8">
    <source>
        <dbReference type="Proteomes" id="UP000002432"/>
    </source>
</evidence>
<feature type="transmembrane region" description="Helical" evidence="6">
    <location>
        <begin position="12"/>
        <end position="33"/>
    </location>
</feature>
<dbReference type="eggNOG" id="COG0531">
    <property type="taxonomic scope" value="Bacteria"/>
</dbReference>
<evidence type="ECO:0000256" key="6">
    <source>
        <dbReference type="SAM" id="Phobius"/>
    </source>
</evidence>
<keyword evidence="3 6" id="KW-0812">Transmembrane</keyword>
<evidence type="ECO:0000256" key="4">
    <source>
        <dbReference type="ARBA" id="ARBA00022989"/>
    </source>
</evidence>
<accession>Q1IPP3</accession>
<sequence length="746" mass="82404">MSTIPKPAVKVFVATTVMLTFISFWRAAAIVLSDLASSAYYVGGDAEKVIGKSAPWFVLAVMLFSYAVRAIYIESSSMFVRGGVYKVVKSAMGGQLAKLSVSALLFDYVLTGPISAVSAGQYLVGFLQDLSTRLHHPITLSDAGVNYCAAVFGCLVTGYFWHKNIQGIHESSEKALRIMQITTVMVVILIGWCLATLVIHPSTAHLPPLPSGHNLLKTDESLGWLHGTMFANLTWILLLVGFGHSVLAMSGEESLAQVNREIEHPKLKNLEKAGLVIFLYSLLFTGLVSFFAVMIIPDNVRPNYFANLISGLAMNVAGPYNVKLLFQGFVVIVGALILSGAVNTAIVGANGVLNRLSEDGVMTPWFRKPHHRFGTSSRIINLIAGLQIATILASRGNVYLLAALYAFGVIWSFSFMSLAVFVLRFTSPEGREWRVPGNIRIGGKEIPVGVGLIAVLLFSIAIVNLFTKTLATKYGIAFSIFLYVVFTISERLNQKTVAGGGHDLEQFRVQAQDDITAEAMEVRPGNILVAVRDPRNLFYLREVLKHTDTTKQDVVVMTSRLYHREYSFSGNTNLDSSEVFEEYERQLFTAVVNEAEKQGRHVSLLVAPTNDVFESIVATGARLHSTVIVCGLSNKLTPEEQGKLTGDAWERLPDPKPRMRLIVASADGQKWEFELGPHTPRMRREDLKLMHDIWLQVTRDPAYSKLHHYHVIAVALKELQQRLNGTESAAALSDIRDEIERKDEEF</sequence>
<feature type="transmembrane region" description="Helical" evidence="6">
    <location>
        <begin position="53"/>
        <end position="72"/>
    </location>
</feature>
<feature type="transmembrane region" description="Helical" evidence="6">
    <location>
        <begin position="222"/>
        <end position="242"/>
    </location>
</feature>
<name>Q1IPP3_KORVE</name>
<feature type="transmembrane region" description="Helical" evidence="6">
    <location>
        <begin position="324"/>
        <end position="353"/>
    </location>
</feature>
<dbReference type="InterPro" id="IPR002293">
    <property type="entry name" value="AA/rel_permease1"/>
</dbReference>
<dbReference type="GO" id="GO:0022857">
    <property type="term" value="F:transmembrane transporter activity"/>
    <property type="evidence" value="ECO:0007669"/>
    <property type="project" value="InterPro"/>
</dbReference>
<dbReference type="Gene3D" id="1.20.1740.10">
    <property type="entry name" value="Amino acid/polyamine transporter I"/>
    <property type="match status" value="1"/>
</dbReference>
<keyword evidence="2" id="KW-1003">Cell membrane</keyword>
<dbReference type="GO" id="GO:0005886">
    <property type="term" value="C:plasma membrane"/>
    <property type="evidence" value="ECO:0007669"/>
    <property type="project" value="UniProtKB-SubCell"/>
</dbReference>
<keyword evidence="8" id="KW-1185">Reference proteome</keyword>
<evidence type="ECO:0000313" key="7">
    <source>
        <dbReference type="EMBL" id="ABF41157.1"/>
    </source>
</evidence>
<dbReference type="EnsemblBacteria" id="ABF41157">
    <property type="protein sequence ID" value="ABF41157"/>
    <property type="gene ID" value="Acid345_2156"/>
</dbReference>
<evidence type="ECO:0000256" key="3">
    <source>
        <dbReference type="ARBA" id="ARBA00022692"/>
    </source>
</evidence>
<feature type="transmembrane region" description="Helical" evidence="6">
    <location>
        <begin position="399"/>
        <end position="425"/>
    </location>
</feature>
<dbReference type="PANTHER" id="PTHR42770:SF7">
    <property type="entry name" value="MEMBRANE PROTEIN"/>
    <property type="match status" value="1"/>
</dbReference>
<organism evidence="7 8">
    <name type="scientific">Koribacter versatilis (strain Ellin345)</name>
    <dbReference type="NCBI Taxonomy" id="204669"/>
    <lineage>
        <taxon>Bacteria</taxon>
        <taxon>Pseudomonadati</taxon>
        <taxon>Acidobacteriota</taxon>
        <taxon>Terriglobia</taxon>
        <taxon>Terriglobales</taxon>
        <taxon>Candidatus Korobacteraceae</taxon>
        <taxon>Candidatus Korobacter</taxon>
    </lineage>
</organism>
<dbReference type="Proteomes" id="UP000002432">
    <property type="component" value="Chromosome"/>
</dbReference>
<feature type="transmembrane region" description="Helical" evidence="6">
    <location>
        <begin position="99"/>
        <end position="124"/>
    </location>
</feature>
<protein>
    <submittedName>
        <fullName evidence="7">Amino acid transporter</fullName>
    </submittedName>
</protein>
<dbReference type="RefSeq" id="WP_011522958.1">
    <property type="nucleotide sequence ID" value="NC_008009.1"/>
</dbReference>
<dbReference type="EMBL" id="CP000360">
    <property type="protein sequence ID" value="ABF41157.1"/>
    <property type="molecule type" value="Genomic_DNA"/>
</dbReference>
<reference evidence="7 8" key="1">
    <citation type="journal article" date="2009" name="Appl. Environ. Microbiol.">
        <title>Three genomes from the phylum Acidobacteria provide insight into the lifestyles of these microorganisms in soils.</title>
        <authorList>
            <person name="Ward N.L."/>
            <person name="Challacombe J.F."/>
            <person name="Janssen P.H."/>
            <person name="Henrissat B."/>
            <person name="Coutinho P.M."/>
            <person name="Wu M."/>
            <person name="Xie G."/>
            <person name="Haft D.H."/>
            <person name="Sait M."/>
            <person name="Badger J."/>
            <person name="Barabote R.D."/>
            <person name="Bradley B."/>
            <person name="Brettin T.S."/>
            <person name="Brinkac L.M."/>
            <person name="Bruce D."/>
            <person name="Creasy T."/>
            <person name="Daugherty S.C."/>
            <person name="Davidsen T.M."/>
            <person name="DeBoy R.T."/>
            <person name="Detter J.C."/>
            <person name="Dodson R.J."/>
            <person name="Durkin A.S."/>
            <person name="Ganapathy A."/>
            <person name="Gwinn-Giglio M."/>
            <person name="Han C.S."/>
            <person name="Khouri H."/>
            <person name="Kiss H."/>
            <person name="Kothari S.P."/>
            <person name="Madupu R."/>
            <person name="Nelson K.E."/>
            <person name="Nelson W.C."/>
            <person name="Paulsen I."/>
            <person name="Penn K."/>
            <person name="Ren Q."/>
            <person name="Rosovitz M.J."/>
            <person name="Selengut J.D."/>
            <person name="Shrivastava S."/>
            <person name="Sullivan S.A."/>
            <person name="Tapia R."/>
            <person name="Thompson L.S."/>
            <person name="Watkins K.L."/>
            <person name="Yang Q."/>
            <person name="Yu C."/>
            <person name="Zafar N."/>
            <person name="Zhou L."/>
            <person name="Kuske C.R."/>
        </authorList>
    </citation>
    <scope>NUCLEOTIDE SEQUENCE [LARGE SCALE GENOMIC DNA]</scope>
    <source>
        <strain evidence="7 8">Ellin345</strain>
    </source>
</reference>
<evidence type="ECO:0000256" key="5">
    <source>
        <dbReference type="ARBA" id="ARBA00023136"/>
    </source>
</evidence>
<gene>
    <name evidence="7" type="ordered locus">Acid345_2156</name>
</gene>
<dbReference type="InterPro" id="IPR050367">
    <property type="entry name" value="APC_superfamily"/>
</dbReference>
<feature type="transmembrane region" description="Helical" evidence="6">
    <location>
        <begin position="446"/>
        <end position="466"/>
    </location>
</feature>
<dbReference type="PANTHER" id="PTHR42770">
    <property type="entry name" value="AMINO ACID TRANSPORTER-RELATED"/>
    <property type="match status" value="1"/>
</dbReference>
<comment type="subcellular location">
    <subcellularLocation>
        <location evidence="1">Cell membrane</location>
        <topology evidence="1">Multi-pass membrane protein</topology>
    </subcellularLocation>
</comment>
<dbReference type="Pfam" id="PF13520">
    <property type="entry name" value="AA_permease_2"/>
    <property type="match status" value="1"/>
</dbReference>
<dbReference type="AlphaFoldDB" id="Q1IPP3"/>
<dbReference type="HOGENOM" id="CLU_354483_0_0_0"/>
<keyword evidence="5 6" id="KW-0472">Membrane</keyword>
<feature type="transmembrane region" description="Helical" evidence="6">
    <location>
        <begin position="144"/>
        <end position="161"/>
    </location>
</feature>
<dbReference type="KEGG" id="aba:Acid345_2156"/>
<evidence type="ECO:0000256" key="1">
    <source>
        <dbReference type="ARBA" id="ARBA00004651"/>
    </source>
</evidence>
<feature type="transmembrane region" description="Helical" evidence="6">
    <location>
        <begin position="181"/>
        <end position="202"/>
    </location>
</feature>
<feature type="transmembrane region" description="Helical" evidence="6">
    <location>
        <begin position="472"/>
        <end position="489"/>
    </location>
</feature>
<proteinExistence type="predicted"/>
<evidence type="ECO:0000256" key="2">
    <source>
        <dbReference type="ARBA" id="ARBA00022475"/>
    </source>
</evidence>